<dbReference type="EMBL" id="SRPY01000543">
    <property type="protein sequence ID" value="KAG5921827.1"/>
    <property type="molecule type" value="Genomic_DNA"/>
</dbReference>
<comment type="similarity">
    <text evidence="2">Belongs to the cytidine and deoxycytidylate deaminase family. ADAT3 subfamily.</text>
</comment>
<reference evidence="5" key="1">
    <citation type="journal article" date="2020" name="bioRxiv">
        <title>Whole genome comparisons of ergot fungi reveals the divergence and evolution of species within the genus Claviceps are the result of varying mechanisms driving genome evolution and host range expansion.</title>
        <authorList>
            <person name="Wyka S.A."/>
            <person name="Mondo S.J."/>
            <person name="Liu M."/>
            <person name="Dettman J."/>
            <person name="Nalam V."/>
            <person name="Broders K.D."/>
        </authorList>
    </citation>
    <scope>NUCLEOTIDE SEQUENCE</scope>
    <source>
        <strain evidence="5">CCC 489</strain>
    </source>
</reference>
<gene>
    <name evidence="5" type="ORF">E4U42_005698</name>
</gene>
<dbReference type="Proteomes" id="UP000811619">
    <property type="component" value="Unassembled WGS sequence"/>
</dbReference>
<dbReference type="Gene3D" id="3.40.970.10">
    <property type="entry name" value="Ribonuclease H1, N-terminal domain"/>
    <property type="match status" value="1"/>
</dbReference>
<dbReference type="Pfam" id="PF01693">
    <property type="entry name" value="Cauli_VI"/>
    <property type="match status" value="1"/>
</dbReference>
<feature type="domain" description="CMP/dCMP-type deaminase" evidence="4">
    <location>
        <begin position="279"/>
        <end position="444"/>
    </location>
</feature>
<evidence type="ECO:0000313" key="5">
    <source>
        <dbReference type="EMBL" id="KAG5921827.1"/>
    </source>
</evidence>
<dbReference type="InterPro" id="IPR037056">
    <property type="entry name" value="RNase_H1_N_sf"/>
</dbReference>
<sequence>MFHSITTSKIRPLSTTTHAPVILAHYRWARNLLYIPLLSLDRQDATRAEVMAEPNSKTMNAAFDPSGGDDSSVVAMPIPGARPNPIIDHLKANHLAKGVLIPLKTTQEVRQDHTIVQAYITRAPTKSANEVIMSNEIRITELTKSRALRGLRPEGGANPLPHLRTCAKPTDLPAHLKTQLMNDDPVGRQIHTAKSTWIYIIAGEVKDVDRDELVETLTAVEALEKNPFVATIPIPLLAPTSQVQAAMWSSQFWPTVYRKNNPLGPHPSMVGRGTDEIKEDASLWMALAHRVALQAKASGIGEAMGAVIVQRGEMGAELVGLAGDARKYQECDGSFLNNTMTHCVLRAISMVAQKLVRHEHQAAGISAERANLYYDCFQDKPLIELERQCFEQDHPNKDGYLCHGLELYVTHEPCVACSMGILHSRMGKAVFCHHMARTGGLSSDDRPDGGGRGLGLFWRRELNWSLLAWEWERENPGAKISSGSKPSVYARHLLKSDYACTAALRRKTATYLRSTTFEAFDDIQTLALAATSARLVFGPVSWSIEPFSFDNDMNKRSSSGRGPAITPPKKRKMDNGPKYYAVQAGFRPGVYLTYAECSAQTAGFKGAVCKSNSLRILVREHEG</sequence>
<dbReference type="InterPro" id="IPR009027">
    <property type="entry name" value="Ribosomal_bL9/RNase_H1_N"/>
</dbReference>
<keyword evidence="1" id="KW-0819">tRNA processing</keyword>
<feature type="region of interest" description="Disordered" evidence="3">
    <location>
        <begin position="555"/>
        <end position="574"/>
    </location>
</feature>
<dbReference type="SUPFAM" id="SSF55658">
    <property type="entry name" value="L9 N-domain-like"/>
    <property type="match status" value="1"/>
</dbReference>
<protein>
    <recommendedName>
        <fullName evidence="4">CMP/dCMP-type deaminase domain-containing protein</fullName>
    </recommendedName>
</protein>
<dbReference type="AlphaFoldDB" id="A0A8K0J5I5"/>
<dbReference type="GO" id="GO:0005634">
    <property type="term" value="C:nucleus"/>
    <property type="evidence" value="ECO:0007669"/>
    <property type="project" value="TreeGrafter"/>
</dbReference>
<accession>A0A8K0J5I5</accession>
<dbReference type="InterPro" id="IPR011320">
    <property type="entry name" value="RNase_H1_N"/>
</dbReference>
<evidence type="ECO:0000313" key="6">
    <source>
        <dbReference type="Proteomes" id="UP000811619"/>
    </source>
</evidence>
<dbReference type="InterPro" id="IPR002125">
    <property type="entry name" value="CMP_dCMP_dom"/>
</dbReference>
<keyword evidence="6" id="KW-1185">Reference proteome</keyword>
<evidence type="ECO:0000256" key="1">
    <source>
        <dbReference type="ARBA" id="ARBA00022694"/>
    </source>
</evidence>
<name>A0A8K0J5I5_9HYPO</name>
<dbReference type="OrthoDB" id="3180714at2759"/>
<dbReference type="PANTHER" id="PTHR11079:SF156">
    <property type="entry name" value="INACTIVE TRNA-SPECIFIC ADENOSINE DEAMINASE-LIKE PROTEIN 3-RELATED"/>
    <property type="match status" value="1"/>
</dbReference>
<comment type="caution">
    <text evidence="5">The sequence shown here is derived from an EMBL/GenBank/DDBJ whole genome shotgun (WGS) entry which is preliminary data.</text>
</comment>
<dbReference type="GO" id="GO:0005737">
    <property type="term" value="C:cytoplasm"/>
    <property type="evidence" value="ECO:0007669"/>
    <property type="project" value="TreeGrafter"/>
</dbReference>
<evidence type="ECO:0000256" key="2">
    <source>
        <dbReference type="ARBA" id="ARBA00038160"/>
    </source>
</evidence>
<organism evidence="5 6">
    <name type="scientific">Claviceps africana</name>
    <dbReference type="NCBI Taxonomy" id="83212"/>
    <lineage>
        <taxon>Eukaryota</taxon>
        <taxon>Fungi</taxon>
        <taxon>Dikarya</taxon>
        <taxon>Ascomycota</taxon>
        <taxon>Pezizomycotina</taxon>
        <taxon>Sordariomycetes</taxon>
        <taxon>Hypocreomycetidae</taxon>
        <taxon>Hypocreales</taxon>
        <taxon>Clavicipitaceae</taxon>
        <taxon>Claviceps</taxon>
    </lineage>
</organism>
<dbReference type="InterPro" id="IPR016193">
    <property type="entry name" value="Cytidine_deaminase-like"/>
</dbReference>
<dbReference type="SUPFAM" id="SSF53927">
    <property type="entry name" value="Cytidine deaminase-like"/>
    <property type="match status" value="1"/>
</dbReference>
<dbReference type="Pfam" id="PF00383">
    <property type="entry name" value="dCMP_cyt_deam_1"/>
    <property type="match status" value="1"/>
</dbReference>
<dbReference type="PROSITE" id="PS51747">
    <property type="entry name" value="CYT_DCMP_DEAMINASES_2"/>
    <property type="match status" value="1"/>
</dbReference>
<proteinExistence type="inferred from homology"/>
<dbReference type="GO" id="GO:0008033">
    <property type="term" value="P:tRNA processing"/>
    <property type="evidence" value="ECO:0007669"/>
    <property type="project" value="UniProtKB-KW"/>
</dbReference>
<evidence type="ECO:0000256" key="3">
    <source>
        <dbReference type="SAM" id="MobiDB-lite"/>
    </source>
</evidence>
<dbReference type="PANTHER" id="PTHR11079">
    <property type="entry name" value="CYTOSINE DEAMINASE FAMILY MEMBER"/>
    <property type="match status" value="1"/>
</dbReference>
<dbReference type="GO" id="GO:0052717">
    <property type="term" value="F:tRNA-specific adenosine-34 deaminase activity"/>
    <property type="evidence" value="ECO:0007669"/>
    <property type="project" value="TreeGrafter"/>
</dbReference>
<evidence type="ECO:0000259" key="4">
    <source>
        <dbReference type="PROSITE" id="PS51747"/>
    </source>
</evidence>
<dbReference type="Gene3D" id="3.40.140.10">
    <property type="entry name" value="Cytidine Deaminase, domain 2"/>
    <property type="match status" value="1"/>
</dbReference>